<protein>
    <submittedName>
        <fullName evidence="2">Uncharacterized protein</fullName>
    </submittedName>
</protein>
<dbReference type="EMBL" id="JAAIUW010000002">
    <property type="protein sequence ID" value="KAF7841552.1"/>
    <property type="molecule type" value="Genomic_DNA"/>
</dbReference>
<comment type="caution">
    <text evidence="2">The sequence shown here is derived from an EMBL/GenBank/DDBJ whole genome shotgun (WGS) entry which is preliminary data.</text>
</comment>
<dbReference type="AlphaFoldDB" id="A0A834XBT3"/>
<evidence type="ECO:0000313" key="2">
    <source>
        <dbReference type="EMBL" id="KAF7841552.1"/>
    </source>
</evidence>
<keyword evidence="3" id="KW-1185">Reference proteome</keyword>
<accession>A0A834XBT3</accession>
<evidence type="ECO:0000256" key="1">
    <source>
        <dbReference type="SAM" id="MobiDB-lite"/>
    </source>
</evidence>
<gene>
    <name evidence="2" type="ORF">G2W53_003850</name>
</gene>
<proteinExistence type="predicted"/>
<reference evidence="2" key="1">
    <citation type="submission" date="2020-09" db="EMBL/GenBank/DDBJ databases">
        <title>Genome-Enabled Discovery of Anthraquinone Biosynthesis in Senna tora.</title>
        <authorList>
            <person name="Kang S.-H."/>
            <person name="Pandey R.P."/>
            <person name="Lee C.-M."/>
            <person name="Sim J.-S."/>
            <person name="Jeong J.-T."/>
            <person name="Choi B.-S."/>
            <person name="Jung M."/>
            <person name="Ginzburg D."/>
            <person name="Zhao K."/>
            <person name="Won S.Y."/>
            <person name="Oh T.-J."/>
            <person name="Yu Y."/>
            <person name="Kim N.-H."/>
            <person name="Lee O.R."/>
            <person name="Lee T.-H."/>
            <person name="Bashyal P."/>
            <person name="Kim T.-S."/>
            <person name="Lee W.-H."/>
            <person name="Kawkins C."/>
            <person name="Kim C.-K."/>
            <person name="Kim J.S."/>
            <person name="Ahn B.O."/>
            <person name="Rhee S.Y."/>
            <person name="Sohng J.K."/>
        </authorList>
    </citation>
    <scope>NUCLEOTIDE SEQUENCE</scope>
    <source>
        <tissue evidence="2">Leaf</tissue>
    </source>
</reference>
<evidence type="ECO:0000313" key="3">
    <source>
        <dbReference type="Proteomes" id="UP000634136"/>
    </source>
</evidence>
<name>A0A834XBT3_9FABA</name>
<feature type="region of interest" description="Disordered" evidence="1">
    <location>
        <begin position="22"/>
        <end position="43"/>
    </location>
</feature>
<organism evidence="2 3">
    <name type="scientific">Senna tora</name>
    <dbReference type="NCBI Taxonomy" id="362788"/>
    <lineage>
        <taxon>Eukaryota</taxon>
        <taxon>Viridiplantae</taxon>
        <taxon>Streptophyta</taxon>
        <taxon>Embryophyta</taxon>
        <taxon>Tracheophyta</taxon>
        <taxon>Spermatophyta</taxon>
        <taxon>Magnoliopsida</taxon>
        <taxon>eudicotyledons</taxon>
        <taxon>Gunneridae</taxon>
        <taxon>Pentapetalae</taxon>
        <taxon>rosids</taxon>
        <taxon>fabids</taxon>
        <taxon>Fabales</taxon>
        <taxon>Fabaceae</taxon>
        <taxon>Caesalpinioideae</taxon>
        <taxon>Cassia clade</taxon>
        <taxon>Senna</taxon>
    </lineage>
</organism>
<dbReference type="Proteomes" id="UP000634136">
    <property type="component" value="Unassembled WGS sequence"/>
</dbReference>
<sequence length="118" mass="13045">MDTFGNPSTNIDIDSEVTNVNAAGHVVNNHDTQANNDEEEEGLELNNASVFFIKNETKEKMKPTLYSTSTATTEADWKGNEQVELRFVGENDQDVATVFKSPQPHSNTHGSSTFIIQL</sequence>